<dbReference type="KEGG" id="lrs:PX52LOC_01538"/>
<keyword evidence="4" id="KW-1185">Reference proteome</keyword>
<keyword evidence="1" id="KW-0175">Coiled coil</keyword>
<dbReference type="RefSeq" id="WP_149109525.1">
    <property type="nucleotide sequence ID" value="NZ_CP042425.1"/>
</dbReference>
<name>A0A5C1A820_9BACT</name>
<evidence type="ECO:0008006" key="5">
    <source>
        <dbReference type="Google" id="ProtNLM"/>
    </source>
</evidence>
<feature type="coiled-coil region" evidence="1">
    <location>
        <begin position="517"/>
        <end position="548"/>
    </location>
</feature>
<accession>A0A5C1A820</accession>
<sequence length="657" mass="67563">MANSGSNSGGGGGAGGIMAGKAFVELYVKNNLVAGLNKARDDMDAFGRRIARTGAALVGVGAAAAAGFGAAATRTLNDLAKQGAIADAFGLTAEQFSGIAGVAKTAGEDVREFTESLVTLGKLATDAANGTEDASKAFAAMGLNAQSFLKVRIDEKFFKIFEAINKVSDPGERVRLLMKAFGEDGGKYLLPLLSKTPDQLRAMAKAFEISSRDTKAATEASAAYSEAGAEIKKVWDSVAITFAPVAKSIAEAIRSASSSLNAYVKENQNFVIGAGVAVAGVTALGVGMVAVGPAIMGVTGAWTLMTGVVSTGAAVMGGVTSALLSPIVAIAAGGVAWLAFTDKGRSAMGGIAGAVQDSLQPTLDNLKAGWSSVVKAVGRGDFASAFKVGTAALKVEWVRLTNFMEKTWADLNSKLQIQWTASSSVISGVLEKLGKKFGFIIQPPPAPPGDRLQQGGNKPQTIVAPKRQGVAEKFGENFLAGFLAGPAVFWRENVVPKLGGVIADAQGGLGDVADKAADDIAKNAKQAADAAKKAEAERAKKLKEAEDKAAVARFIPKVQGQVADLSKWLGGGWSEAKRLLTPDNFPVDVQEKMAGIRGVFGGDAFQGIFGNGSGPMQQLADKAGKTNNLLSDILNAITRQGIGVNPETGLLMFTSGK</sequence>
<organism evidence="3 4">
    <name type="scientific">Limnoglobus roseus</name>
    <dbReference type="NCBI Taxonomy" id="2598579"/>
    <lineage>
        <taxon>Bacteria</taxon>
        <taxon>Pseudomonadati</taxon>
        <taxon>Planctomycetota</taxon>
        <taxon>Planctomycetia</taxon>
        <taxon>Gemmatales</taxon>
        <taxon>Gemmataceae</taxon>
        <taxon>Limnoglobus</taxon>
    </lineage>
</organism>
<evidence type="ECO:0000313" key="3">
    <source>
        <dbReference type="EMBL" id="QEL14645.1"/>
    </source>
</evidence>
<reference evidence="4" key="1">
    <citation type="submission" date="2019-08" db="EMBL/GenBank/DDBJ databases">
        <title>Limnoglobus roseus gen. nov., sp. nov., a novel freshwater planctomycete with a giant genome from the family Gemmataceae.</title>
        <authorList>
            <person name="Kulichevskaya I.S."/>
            <person name="Naumoff D.G."/>
            <person name="Miroshnikov K."/>
            <person name="Ivanova A."/>
            <person name="Philippov D.A."/>
            <person name="Hakobyan A."/>
            <person name="Rijpstra I.C."/>
            <person name="Sinninghe Damste J.S."/>
            <person name="Liesack W."/>
            <person name="Dedysh S.N."/>
        </authorList>
    </citation>
    <scope>NUCLEOTIDE SEQUENCE [LARGE SCALE GENOMIC DNA]</scope>
    <source>
        <strain evidence="4">PX52</strain>
    </source>
</reference>
<evidence type="ECO:0000256" key="2">
    <source>
        <dbReference type="SAM" id="Phobius"/>
    </source>
</evidence>
<proteinExistence type="predicted"/>
<dbReference type="AlphaFoldDB" id="A0A5C1A820"/>
<dbReference type="EMBL" id="CP042425">
    <property type="protein sequence ID" value="QEL14645.1"/>
    <property type="molecule type" value="Genomic_DNA"/>
</dbReference>
<keyword evidence="2" id="KW-0472">Membrane</keyword>
<keyword evidence="2" id="KW-0812">Transmembrane</keyword>
<protein>
    <recommendedName>
        <fullName evidence="5">Phage tail tape measure protein</fullName>
    </recommendedName>
</protein>
<evidence type="ECO:0000313" key="4">
    <source>
        <dbReference type="Proteomes" id="UP000324974"/>
    </source>
</evidence>
<gene>
    <name evidence="3" type="ORF">PX52LOC_01538</name>
</gene>
<feature type="transmembrane region" description="Helical" evidence="2">
    <location>
        <begin position="270"/>
        <end position="295"/>
    </location>
</feature>
<dbReference type="Proteomes" id="UP000324974">
    <property type="component" value="Chromosome"/>
</dbReference>
<dbReference type="OrthoDB" id="292050at2"/>
<keyword evidence="2" id="KW-1133">Transmembrane helix</keyword>
<feature type="transmembrane region" description="Helical" evidence="2">
    <location>
        <begin position="315"/>
        <end position="340"/>
    </location>
</feature>
<evidence type="ECO:0000256" key="1">
    <source>
        <dbReference type="SAM" id="Coils"/>
    </source>
</evidence>